<evidence type="ECO:0000313" key="4">
    <source>
        <dbReference type="Proteomes" id="UP001623290"/>
    </source>
</evidence>
<evidence type="ECO:0000256" key="2">
    <source>
        <dbReference type="SAM" id="SignalP"/>
    </source>
</evidence>
<reference evidence="3 4" key="1">
    <citation type="submission" date="2023-09" db="EMBL/GenBank/DDBJ databases">
        <title>Thioclava shenzhenensis sp. nov., a multidrug resistant bacteria-antagonizing species isolated from coastal seawater.</title>
        <authorList>
            <person name="Long M."/>
        </authorList>
    </citation>
    <scope>NUCLEOTIDE SEQUENCE [LARGE SCALE GENOMIC DNA]</scope>
    <source>
        <strain evidence="3 4">FTW29</strain>
    </source>
</reference>
<sequence>MMDCKTRIFSLALIGGLASSAAIFPAFAEDAQAPNLDKVEQKAASDADLVKLSKEAALSMHAVRGARLAIFDGQDDAAGKMIDGALTHMQHAEAQGSKGIAPMDTTQPGAYVPFDLSMNVGADFTVTKQNEHQVEAAQTMAANGNALGAAKLLKASDVSVDLSSALIPADLATDQLKQAKAAYAKGDLQAANMALKDVEESVVFQNVDYQRIPDPSPRMSANSAAKLVPGES</sequence>
<feature type="region of interest" description="Disordered" evidence="1">
    <location>
        <begin position="213"/>
        <end position="232"/>
    </location>
</feature>
<accession>A0ABZ1E276</accession>
<name>A0ABZ1E276_9RHOB</name>
<evidence type="ECO:0000256" key="1">
    <source>
        <dbReference type="SAM" id="MobiDB-lite"/>
    </source>
</evidence>
<organism evidence="3 4">
    <name type="scientific">Thioclava litoralis</name>
    <dbReference type="NCBI Taxonomy" id="3076557"/>
    <lineage>
        <taxon>Bacteria</taxon>
        <taxon>Pseudomonadati</taxon>
        <taxon>Pseudomonadota</taxon>
        <taxon>Alphaproteobacteria</taxon>
        <taxon>Rhodobacterales</taxon>
        <taxon>Paracoccaceae</taxon>
        <taxon>Thioclava</taxon>
    </lineage>
</organism>
<dbReference type="EMBL" id="CP135443">
    <property type="protein sequence ID" value="WRY33817.1"/>
    <property type="molecule type" value="Genomic_DNA"/>
</dbReference>
<proteinExistence type="predicted"/>
<dbReference type="Gene3D" id="6.10.250.2140">
    <property type="match status" value="1"/>
</dbReference>
<dbReference type="RefSeq" id="WP_406720943.1">
    <property type="nucleotide sequence ID" value="NZ_CP135443.1"/>
</dbReference>
<feature type="chain" id="PRO_5046763387" evidence="2">
    <location>
        <begin position="29"/>
        <end position="232"/>
    </location>
</feature>
<keyword evidence="4" id="KW-1185">Reference proteome</keyword>
<gene>
    <name evidence="3" type="ORF">RPE78_00540</name>
</gene>
<dbReference type="Proteomes" id="UP001623290">
    <property type="component" value="Chromosome"/>
</dbReference>
<dbReference type="Gene3D" id="1.20.120.1940">
    <property type="entry name" value="YfdX protein domain"/>
    <property type="match status" value="1"/>
</dbReference>
<keyword evidence="2" id="KW-0732">Signal</keyword>
<evidence type="ECO:0000313" key="3">
    <source>
        <dbReference type="EMBL" id="WRY33817.1"/>
    </source>
</evidence>
<dbReference type="InterPro" id="IPR021236">
    <property type="entry name" value="Uncharacterised_YfdX"/>
</dbReference>
<feature type="signal peptide" evidence="2">
    <location>
        <begin position="1"/>
        <end position="28"/>
    </location>
</feature>
<dbReference type="Pfam" id="PF10938">
    <property type="entry name" value="YfdX"/>
    <property type="match status" value="1"/>
</dbReference>
<protein>
    <submittedName>
        <fullName evidence="3">YfdX family protein</fullName>
    </submittedName>
</protein>